<accession>A0A7Z7GBU4</accession>
<dbReference type="EMBL" id="FOQZ01000001">
    <property type="protein sequence ID" value="SFI16371.1"/>
    <property type="molecule type" value="Genomic_DNA"/>
</dbReference>
<proteinExistence type="predicted"/>
<dbReference type="AlphaFoldDB" id="A0A7Z7GBU4"/>
<name>A0A7Z7GBU4_9MICO</name>
<gene>
    <name evidence="1" type="ORF">SAMN04487751_0011</name>
</gene>
<reference evidence="1 2" key="1">
    <citation type="submission" date="2016-10" db="EMBL/GenBank/DDBJ databases">
        <authorList>
            <person name="Varghese N."/>
            <person name="Submissions S."/>
        </authorList>
    </citation>
    <scope>NUCLEOTIDE SEQUENCE [LARGE SCALE GENOMIC DNA]</scope>
    <source>
        <strain evidence="1 2">UNC380MFSha3.1</strain>
    </source>
</reference>
<evidence type="ECO:0000313" key="1">
    <source>
        <dbReference type="EMBL" id="SFI16371.1"/>
    </source>
</evidence>
<organism evidence="1 2">
    <name type="scientific">Microbacterium saccharophilum</name>
    <dbReference type="NCBI Taxonomy" id="1213358"/>
    <lineage>
        <taxon>Bacteria</taxon>
        <taxon>Bacillati</taxon>
        <taxon>Actinomycetota</taxon>
        <taxon>Actinomycetes</taxon>
        <taxon>Micrococcales</taxon>
        <taxon>Microbacteriaceae</taxon>
        <taxon>Microbacterium</taxon>
    </lineage>
</organism>
<sequence length="42" mass="4430">MTAHAAETTDAAARSADDGIVVVGAQYQPVDWEWPHAAHGEP</sequence>
<evidence type="ECO:0000313" key="2">
    <source>
        <dbReference type="Proteomes" id="UP000198702"/>
    </source>
</evidence>
<comment type="caution">
    <text evidence="1">The sequence shown here is derived from an EMBL/GenBank/DDBJ whole genome shotgun (WGS) entry which is preliminary data.</text>
</comment>
<dbReference type="Proteomes" id="UP000198702">
    <property type="component" value="Unassembled WGS sequence"/>
</dbReference>
<protein>
    <submittedName>
        <fullName evidence="1">Uncharacterized protein</fullName>
    </submittedName>
</protein>